<dbReference type="SUPFAM" id="SSF46689">
    <property type="entry name" value="Homeodomain-like"/>
    <property type="match status" value="2"/>
</dbReference>
<dbReference type="InterPro" id="IPR050204">
    <property type="entry name" value="AraC_XylS_family_regulators"/>
</dbReference>
<dbReference type="Pfam" id="PF02311">
    <property type="entry name" value="AraC_binding"/>
    <property type="match status" value="1"/>
</dbReference>
<dbReference type="Proteomes" id="UP000598227">
    <property type="component" value="Unassembled WGS sequence"/>
</dbReference>
<comment type="caution">
    <text evidence="5">The sequence shown here is derived from an EMBL/GenBank/DDBJ whole genome shotgun (WGS) entry which is preliminary data.</text>
</comment>
<dbReference type="InterPro" id="IPR018060">
    <property type="entry name" value="HTH_AraC"/>
</dbReference>
<feature type="domain" description="HTH araC/xylS-type" evidence="4">
    <location>
        <begin position="172"/>
        <end position="269"/>
    </location>
</feature>
<reference evidence="5 6" key="1">
    <citation type="submission" date="2020-09" db="EMBL/GenBank/DDBJ databases">
        <title>Draft Genome Sequence of Aminobacter carboxidus type strain DSM 1086, a soil Gram-negative carboxydobacterium.</title>
        <authorList>
            <person name="Turrini P."/>
            <person name="Tescari M."/>
            <person name="Artuso I."/>
            <person name="Lugli G.A."/>
            <person name="Frangipani E."/>
            <person name="Ventura M."/>
            <person name="Visca P."/>
        </authorList>
    </citation>
    <scope>NUCLEOTIDE SEQUENCE [LARGE SCALE GENOMIC DNA]</scope>
    <source>
        <strain evidence="5 6">DSM 1086</strain>
    </source>
</reference>
<keyword evidence="3" id="KW-0804">Transcription</keyword>
<evidence type="ECO:0000256" key="1">
    <source>
        <dbReference type="ARBA" id="ARBA00023015"/>
    </source>
</evidence>
<protein>
    <submittedName>
        <fullName evidence="5">AraC family transcriptional regulator</fullName>
    </submittedName>
</protein>
<evidence type="ECO:0000313" key="6">
    <source>
        <dbReference type="Proteomes" id="UP000598227"/>
    </source>
</evidence>
<keyword evidence="2" id="KW-0238">DNA-binding</keyword>
<evidence type="ECO:0000256" key="2">
    <source>
        <dbReference type="ARBA" id="ARBA00023125"/>
    </source>
</evidence>
<dbReference type="Gene3D" id="1.10.10.60">
    <property type="entry name" value="Homeodomain-like"/>
    <property type="match status" value="1"/>
</dbReference>
<dbReference type="SUPFAM" id="SSF51215">
    <property type="entry name" value="Regulatory protein AraC"/>
    <property type="match status" value="1"/>
</dbReference>
<evidence type="ECO:0000313" key="5">
    <source>
        <dbReference type="EMBL" id="MBE1207256.1"/>
    </source>
</evidence>
<accession>A0ABR9GU95</accession>
<dbReference type="InterPro" id="IPR037923">
    <property type="entry name" value="HTH-like"/>
</dbReference>
<dbReference type="EMBL" id="JACZEP010000009">
    <property type="protein sequence ID" value="MBE1207256.1"/>
    <property type="molecule type" value="Genomic_DNA"/>
</dbReference>
<dbReference type="PANTHER" id="PTHR46796">
    <property type="entry name" value="HTH-TYPE TRANSCRIPTIONAL ACTIVATOR RHAS-RELATED"/>
    <property type="match status" value="1"/>
</dbReference>
<dbReference type="InterPro" id="IPR003313">
    <property type="entry name" value="AraC-bd"/>
</dbReference>
<dbReference type="Pfam" id="PF12833">
    <property type="entry name" value="HTH_18"/>
    <property type="match status" value="1"/>
</dbReference>
<proteinExistence type="predicted"/>
<evidence type="ECO:0000259" key="4">
    <source>
        <dbReference type="PROSITE" id="PS01124"/>
    </source>
</evidence>
<dbReference type="PANTHER" id="PTHR46796:SF2">
    <property type="entry name" value="TRANSCRIPTIONAL REGULATORY PROTEIN"/>
    <property type="match status" value="1"/>
</dbReference>
<gene>
    <name evidence="5" type="ORF">IHE39_23445</name>
</gene>
<dbReference type="SMART" id="SM00342">
    <property type="entry name" value="HTH_ARAC"/>
    <property type="match status" value="1"/>
</dbReference>
<evidence type="ECO:0000256" key="3">
    <source>
        <dbReference type="ARBA" id="ARBA00023163"/>
    </source>
</evidence>
<dbReference type="PROSITE" id="PS01124">
    <property type="entry name" value="HTH_ARAC_FAMILY_2"/>
    <property type="match status" value="1"/>
</dbReference>
<organism evidence="5 6">
    <name type="scientific">Aminobacter carboxidus</name>
    <dbReference type="NCBI Taxonomy" id="376165"/>
    <lineage>
        <taxon>Bacteria</taxon>
        <taxon>Pseudomonadati</taxon>
        <taxon>Pseudomonadota</taxon>
        <taxon>Alphaproteobacteria</taxon>
        <taxon>Hyphomicrobiales</taxon>
        <taxon>Phyllobacteriaceae</taxon>
        <taxon>Aminobacter</taxon>
    </lineage>
</organism>
<dbReference type="RefSeq" id="WP_192568137.1">
    <property type="nucleotide sequence ID" value="NZ_JACZEP010000009.1"/>
</dbReference>
<sequence length="275" mass="30243">MTPALMLKDFIATDEPAQGLQRLVARFGGHAYDQHRHETYAVGHTLSGAQAFHYRGSDRVSVQHECMVLHPDEVHDGHAGVPEGFSYRMLYVEPWLVCRGLGRDRLLPFVPGVVERDAELAALIDGAFADFPNPMEPLQADAFVADVAAHLARRSDDAKPQRATALPVEKVAAARSFLAEEFDRQVTSDDLERITGLDRFELSRAFRQLLGTSPHRYLVGRRLAAARARMAAGEGLAEAADASGFADQSHMTRHFRARYGITPGRFAELAGVGRA</sequence>
<keyword evidence="6" id="KW-1185">Reference proteome</keyword>
<keyword evidence="1" id="KW-0805">Transcription regulation</keyword>
<name>A0ABR9GU95_9HYPH</name>
<dbReference type="InterPro" id="IPR009057">
    <property type="entry name" value="Homeodomain-like_sf"/>
</dbReference>